<dbReference type="AlphaFoldDB" id="A0A8J7LBE4"/>
<proteinExistence type="predicted"/>
<gene>
    <name evidence="1" type="ORF">I8748_24115</name>
</gene>
<comment type="caution">
    <text evidence="1">The sequence shown here is derived from an EMBL/GenBank/DDBJ whole genome shotgun (WGS) entry which is preliminary data.</text>
</comment>
<evidence type="ECO:0000313" key="1">
    <source>
        <dbReference type="EMBL" id="MBH8565231.1"/>
    </source>
</evidence>
<evidence type="ECO:0000313" key="2">
    <source>
        <dbReference type="Proteomes" id="UP000632766"/>
    </source>
</evidence>
<dbReference type="Proteomes" id="UP000632766">
    <property type="component" value="Unassembled WGS sequence"/>
</dbReference>
<reference evidence="1 2" key="1">
    <citation type="journal article" date="2021" name="Int. J. Syst. Evol. Microbiol.">
        <title>Amazonocrinis nigriterrae gen. nov., sp. nov., Atlanticothrix silvestris gen. nov., sp. nov. and Dendronalium phyllosphericum gen. nov., sp. nov., nostocacean cyanobacteria from Brazilian environments.</title>
        <authorList>
            <person name="Alvarenga D.O."/>
            <person name="Andreote A.P.D."/>
            <person name="Branco L.H.Z."/>
            <person name="Delbaje E."/>
            <person name="Cruz R.B."/>
            <person name="Varani A.M."/>
            <person name="Fiore M.F."/>
        </authorList>
    </citation>
    <scope>NUCLEOTIDE SEQUENCE [LARGE SCALE GENOMIC DNA]</scope>
    <source>
        <strain evidence="1 2">CENA67</strain>
    </source>
</reference>
<sequence>MTKNEVWGNKLKFPHRKACRKTIKGIQQGEKRVIENLLRHRFGELDAELNQIIDRILLLPPE</sequence>
<name>A0A8J7LBE4_9NOST</name>
<protein>
    <submittedName>
        <fullName evidence="1">Uncharacterized protein</fullName>
    </submittedName>
</protein>
<organism evidence="1 2">
    <name type="scientific">Amazonocrinis nigriterrae CENA67</name>
    <dbReference type="NCBI Taxonomy" id="2794033"/>
    <lineage>
        <taxon>Bacteria</taxon>
        <taxon>Bacillati</taxon>
        <taxon>Cyanobacteriota</taxon>
        <taxon>Cyanophyceae</taxon>
        <taxon>Nostocales</taxon>
        <taxon>Nostocaceae</taxon>
        <taxon>Amazonocrinis</taxon>
        <taxon>Amazonocrinis nigriterrae</taxon>
    </lineage>
</organism>
<dbReference type="EMBL" id="JAECZC010000057">
    <property type="protein sequence ID" value="MBH8565231.1"/>
    <property type="molecule type" value="Genomic_DNA"/>
</dbReference>
<accession>A0A8J7LBE4</accession>
<dbReference type="RefSeq" id="WP_198127037.1">
    <property type="nucleotide sequence ID" value="NZ_JAECZC010000057.1"/>
</dbReference>
<keyword evidence="2" id="KW-1185">Reference proteome</keyword>